<keyword evidence="10" id="KW-1185">Reference proteome</keyword>
<protein>
    <submittedName>
        <fullName evidence="9">ABC transporter ATP-binding protein</fullName>
    </submittedName>
</protein>
<dbReference type="InterPro" id="IPR017871">
    <property type="entry name" value="ABC_transporter-like_CS"/>
</dbReference>
<dbReference type="RefSeq" id="WP_192025509.1">
    <property type="nucleotide sequence ID" value="NZ_JACYTN010000008.1"/>
</dbReference>
<evidence type="ECO:0000313" key="9">
    <source>
        <dbReference type="EMBL" id="MBD8499178.1"/>
    </source>
</evidence>
<dbReference type="EMBL" id="JACYTN010000008">
    <property type="protein sequence ID" value="MBD8499178.1"/>
    <property type="molecule type" value="Genomic_DNA"/>
</dbReference>
<evidence type="ECO:0000259" key="8">
    <source>
        <dbReference type="PROSITE" id="PS50893"/>
    </source>
</evidence>
<feature type="domain" description="ABC transporter" evidence="8">
    <location>
        <begin position="6"/>
        <end position="256"/>
    </location>
</feature>
<keyword evidence="4" id="KW-1003">Cell membrane</keyword>
<comment type="similarity">
    <text evidence="2">Belongs to the ABC transporter superfamily.</text>
</comment>
<evidence type="ECO:0000256" key="5">
    <source>
        <dbReference type="ARBA" id="ARBA00022741"/>
    </source>
</evidence>
<dbReference type="InterPro" id="IPR003593">
    <property type="entry name" value="AAA+_ATPase"/>
</dbReference>
<dbReference type="SMART" id="SM00382">
    <property type="entry name" value="AAA"/>
    <property type="match status" value="1"/>
</dbReference>
<keyword evidence="3" id="KW-0813">Transport</keyword>
<evidence type="ECO:0000256" key="1">
    <source>
        <dbReference type="ARBA" id="ARBA00004202"/>
    </source>
</evidence>
<dbReference type="PROSITE" id="PS00211">
    <property type="entry name" value="ABC_TRANSPORTER_1"/>
    <property type="match status" value="1"/>
</dbReference>
<evidence type="ECO:0000256" key="2">
    <source>
        <dbReference type="ARBA" id="ARBA00005417"/>
    </source>
</evidence>
<sequence>MTEPLLAVQQLQTSFHTQAGEVQSVRGVSFTVREGDIVGIVGESGSGKTITAKSILRLIPSPGVIKGGVVQFRGEDMLQMSERRLREIRGNQVAMISQDPMTALNPVIKVGTQLMEVLRRHRKLSRAEARQKAIELLRQVGITSPEKRIDQYPHEFSGGMRQRVMIAMALSCEPDLLIADEPTTALDVTIQAQILSLMKRLSDTTKTSILLITHDLGVVAQVCTRIIVMYGGLIMEEGTVEDIFERPQHPYTKGLLRSIPRVEEGVRERLMAIDGSPPDLLHPPSGCPFMERCTVATERCHELPSYVEAGPSHRALCWYAGQEEAAVYEEVGGHEHE</sequence>
<dbReference type="Pfam" id="PF08352">
    <property type="entry name" value="oligo_HPY"/>
    <property type="match status" value="1"/>
</dbReference>
<dbReference type="GO" id="GO:0005524">
    <property type="term" value="F:ATP binding"/>
    <property type="evidence" value="ECO:0007669"/>
    <property type="project" value="UniProtKB-KW"/>
</dbReference>
<dbReference type="SUPFAM" id="SSF52540">
    <property type="entry name" value="P-loop containing nucleoside triphosphate hydrolases"/>
    <property type="match status" value="1"/>
</dbReference>
<evidence type="ECO:0000256" key="3">
    <source>
        <dbReference type="ARBA" id="ARBA00022448"/>
    </source>
</evidence>
<comment type="subcellular location">
    <subcellularLocation>
        <location evidence="1">Cell membrane</location>
        <topology evidence="1">Peripheral membrane protein</topology>
    </subcellularLocation>
</comment>
<dbReference type="CDD" id="cd03257">
    <property type="entry name" value="ABC_NikE_OppD_transporters"/>
    <property type="match status" value="1"/>
</dbReference>
<evidence type="ECO:0000256" key="4">
    <source>
        <dbReference type="ARBA" id="ARBA00022475"/>
    </source>
</evidence>
<dbReference type="InterPro" id="IPR013563">
    <property type="entry name" value="Oligopep_ABC_C"/>
</dbReference>
<organism evidence="9 10">
    <name type="scientific">Paenibacillus arenosi</name>
    <dbReference type="NCBI Taxonomy" id="2774142"/>
    <lineage>
        <taxon>Bacteria</taxon>
        <taxon>Bacillati</taxon>
        <taxon>Bacillota</taxon>
        <taxon>Bacilli</taxon>
        <taxon>Bacillales</taxon>
        <taxon>Paenibacillaceae</taxon>
        <taxon>Paenibacillus</taxon>
    </lineage>
</organism>
<name>A0ABR9AZQ1_9BACL</name>
<dbReference type="Proteomes" id="UP000634529">
    <property type="component" value="Unassembled WGS sequence"/>
</dbReference>
<dbReference type="InterPro" id="IPR050388">
    <property type="entry name" value="ABC_Ni/Peptide_Import"/>
</dbReference>
<evidence type="ECO:0000313" key="10">
    <source>
        <dbReference type="Proteomes" id="UP000634529"/>
    </source>
</evidence>
<comment type="caution">
    <text evidence="9">The sequence shown here is derived from an EMBL/GenBank/DDBJ whole genome shotgun (WGS) entry which is preliminary data.</text>
</comment>
<evidence type="ECO:0000256" key="6">
    <source>
        <dbReference type="ARBA" id="ARBA00022840"/>
    </source>
</evidence>
<dbReference type="PANTHER" id="PTHR43297:SF2">
    <property type="entry name" value="DIPEPTIDE TRANSPORT ATP-BINDING PROTEIN DPPD"/>
    <property type="match status" value="1"/>
</dbReference>
<proteinExistence type="inferred from homology"/>
<dbReference type="InterPro" id="IPR027417">
    <property type="entry name" value="P-loop_NTPase"/>
</dbReference>
<keyword evidence="5" id="KW-0547">Nucleotide-binding</keyword>
<gene>
    <name evidence="9" type="ORF">IFO66_12760</name>
</gene>
<dbReference type="PROSITE" id="PS50893">
    <property type="entry name" value="ABC_TRANSPORTER_2"/>
    <property type="match status" value="1"/>
</dbReference>
<keyword evidence="7" id="KW-0472">Membrane</keyword>
<accession>A0ABR9AZQ1</accession>
<evidence type="ECO:0000256" key="7">
    <source>
        <dbReference type="ARBA" id="ARBA00023136"/>
    </source>
</evidence>
<dbReference type="Pfam" id="PF00005">
    <property type="entry name" value="ABC_tran"/>
    <property type="match status" value="1"/>
</dbReference>
<dbReference type="PANTHER" id="PTHR43297">
    <property type="entry name" value="OLIGOPEPTIDE TRANSPORT ATP-BINDING PROTEIN APPD"/>
    <property type="match status" value="1"/>
</dbReference>
<dbReference type="NCBIfam" id="TIGR01727">
    <property type="entry name" value="oligo_HPY"/>
    <property type="match status" value="1"/>
</dbReference>
<keyword evidence="6 9" id="KW-0067">ATP-binding</keyword>
<reference evidence="9 10" key="1">
    <citation type="submission" date="2020-09" db="EMBL/GenBank/DDBJ databases">
        <title>Paenibacillus sp. CAU 1523 isolated from sand of Haeundae Beach.</title>
        <authorList>
            <person name="Kim W."/>
        </authorList>
    </citation>
    <scope>NUCLEOTIDE SEQUENCE [LARGE SCALE GENOMIC DNA]</scope>
    <source>
        <strain evidence="9 10">CAU 1523</strain>
    </source>
</reference>
<dbReference type="InterPro" id="IPR003439">
    <property type="entry name" value="ABC_transporter-like_ATP-bd"/>
</dbReference>
<dbReference type="Gene3D" id="3.40.50.300">
    <property type="entry name" value="P-loop containing nucleotide triphosphate hydrolases"/>
    <property type="match status" value="1"/>
</dbReference>